<feature type="repeat" description="PPR" evidence="2">
    <location>
        <begin position="385"/>
        <end position="419"/>
    </location>
</feature>
<dbReference type="InterPro" id="IPR046960">
    <property type="entry name" value="PPR_At4g14850-like_plant"/>
</dbReference>
<accession>A0A2P2MPG6</accession>
<feature type="repeat" description="PPR" evidence="2">
    <location>
        <begin position="689"/>
        <end position="723"/>
    </location>
</feature>
<dbReference type="InterPro" id="IPR002885">
    <property type="entry name" value="PPR_rpt"/>
</dbReference>
<dbReference type="FunFam" id="1.25.40.10:FF:001086">
    <property type="entry name" value="Pentatricopeptide repeat-containing protein At4g33170"/>
    <property type="match status" value="1"/>
</dbReference>
<dbReference type="AlphaFoldDB" id="A0A2P2MPG6"/>
<dbReference type="Gene3D" id="1.25.40.10">
    <property type="entry name" value="Tetratricopeptide repeat domain"/>
    <property type="match status" value="6"/>
</dbReference>
<dbReference type="FunFam" id="1.25.40.10:FF:001139">
    <property type="entry name" value="Uncharacterized protein"/>
    <property type="match status" value="1"/>
</dbReference>
<dbReference type="FunFam" id="1.25.40.10:FF:000285">
    <property type="entry name" value="Pentatricopeptide repeat-containing protein, chloroplastic"/>
    <property type="match status" value="1"/>
</dbReference>
<dbReference type="PROSITE" id="PS51375">
    <property type="entry name" value="PPR"/>
    <property type="match status" value="5"/>
</dbReference>
<protein>
    <submittedName>
        <fullName evidence="3">Pentatricopeptide repeat-containing protein At4g33170</fullName>
    </submittedName>
</protein>
<feature type="repeat" description="PPR" evidence="2">
    <location>
        <begin position="588"/>
        <end position="622"/>
    </location>
</feature>
<dbReference type="GO" id="GO:0009451">
    <property type="term" value="P:RNA modification"/>
    <property type="evidence" value="ECO:0007669"/>
    <property type="project" value="InterPro"/>
</dbReference>
<sequence>MRGSFVFSASLKPPQPHPRALFLLLRRFFAAHSSSSSPFYSHLRAAISATNLLLGKCTHARIITSGQTSNRFLTNNVIHMYSKCGSLLDARQLFDRTPDRDLVTWNVILAAYAQSAESELDNLLEGFSLFRLLRGFFVYTGKMTLAPVLKLCSLSGHVWASEAIHGYAVKIGLQSNLFVSGPLVNIYSNFGLVREARLVFGEMQDRDVVSWNGMLKAYADMGLKEEALCLFSEFHWSGLHPDNVSVQCILNGASDVASGFEKRAKEQIQAYATKIFGYNDNESNVVLWNRTLSEYIKGGDTLTAIDCFKNMIRSQIGHDSITLVVILAAAVDINDIMLGQQIHAMALKSGLDSDIVVANSLINLYSKMGFTSFSLKVYANMKELDLISWNSIISCCAQNGLEEESVNVFKDLLHNGLRPDNFTLASVLRACSSVMEGLHLSKQIHVHAIKTCNIADSFVSTSLIDIYSSGGLMREAEILFRYGNEFDLATWNAMMFGYITSKDCHKALELCALMHQVGEVSDEITLAAAAKACGSLVRLEQGKQIHARAMKFGFHWDLQVSSGILDMYVKCGHMVNARMVFNAMSFCDDVAWTIMISGYVENGDEDTALSTYHQMRLCGLLPDEYTLATLIKASSCLTALEQGKQIHANVIKLKCASDPYVVTSLIDMYAKCGAIEEAYFLFRLMNIRNIVVWNAMLLGLAQHGNGEEALGLFKAMESDGIRPDGVTFIGVLSACGHAGLTSEAYRYFDSMREDYGIEPETEHYSCLADAFGRAGRVQEAEKLILSMPFDASAPMYRALLGAFLLVRL</sequence>
<feature type="repeat" description="PPR" evidence="2">
    <location>
        <begin position="207"/>
        <end position="241"/>
    </location>
</feature>
<dbReference type="GO" id="GO:0003723">
    <property type="term" value="F:RNA binding"/>
    <property type="evidence" value="ECO:0007669"/>
    <property type="project" value="InterPro"/>
</dbReference>
<dbReference type="FunFam" id="1.25.40.10:FF:000242">
    <property type="entry name" value="Pentatricopeptide repeat-containing protein"/>
    <property type="match status" value="1"/>
</dbReference>
<dbReference type="EMBL" id="GGEC01051640">
    <property type="protein sequence ID" value="MBX32124.1"/>
    <property type="molecule type" value="Transcribed_RNA"/>
</dbReference>
<name>A0A2P2MPG6_RHIMU</name>
<proteinExistence type="predicted"/>
<dbReference type="Pfam" id="PF13041">
    <property type="entry name" value="PPR_2"/>
    <property type="match status" value="2"/>
</dbReference>
<dbReference type="NCBIfam" id="TIGR00756">
    <property type="entry name" value="PPR"/>
    <property type="match status" value="4"/>
</dbReference>
<feature type="repeat" description="PPR" evidence="2">
    <location>
        <begin position="760"/>
        <end position="794"/>
    </location>
</feature>
<evidence type="ECO:0000313" key="3">
    <source>
        <dbReference type="EMBL" id="MBX32124.1"/>
    </source>
</evidence>
<dbReference type="InterPro" id="IPR011990">
    <property type="entry name" value="TPR-like_helical_dom_sf"/>
</dbReference>
<organism evidence="3">
    <name type="scientific">Rhizophora mucronata</name>
    <name type="common">Asiatic mangrove</name>
    <dbReference type="NCBI Taxonomy" id="61149"/>
    <lineage>
        <taxon>Eukaryota</taxon>
        <taxon>Viridiplantae</taxon>
        <taxon>Streptophyta</taxon>
        <taxon>Embryophyta</taxon>
        <taxon>Tracheophyta</taxon>
        <taxon>Spermatophyta</taxon>
        <taxon>Magnoliopsida</taxon>
        <taxon>eudicotyledons</taxon>
        <taxon>Gunneridae</taxon>
        <taxon>Pentapetalae</taxon>
        <taxon>rosids</taxon>
        <taxon>fabids</taxon>
        <taxon>Malpighiales</taxon>
        <taxon>Rhizophoraceae</taxon>
        <taxon>Rhizophora</taxon>
    </lineage>
</organism>
<dbReference type="PANTHER" id="PTHR47926">
    <property type="entry name" value="PENTATRICOPEPTIDE REPEAT-CONTAINING PROTEIN"/>
    <property type="match status" value="1"/>
</dbReference>
<dbReference type="Pfam" id="PF01535">
    <property type="entry name" value="PPR"/>
    <property type="match status" value="9"/>
</dbReference>
<evidence type="ECO:0000256" key="1">
    <source>
        <dbReference type="ARBA" id="ARBA00022737"/>
    </source>
</evidence>
<keyword evidence="1" id="KW-0677">Repeat</keyword>
<reference evidence="3" key="1">
    <citation type="submission" date="2018-02" db="EMBL/GenBank/DDBJ databases">
        <title>Rhizophora mucronata_Transcriptome.</title>
        <authorList>
            <person name="Meera S.P."/>
            <person name="Sreeshan A."/>
            <person name="Augustine A."/>
        </authorList>
    </citation>
    <scope>NUCLEOTIDE SEQUENCE</scope>
    <source>
        <tissue evidence="3">Leaf</tissue>
    </source>
</reference>
<evidence type="ECO:0000256" key="2">
    <source>
        <dbReference type="PROSITE-ProRule" id="PRU00708"/>
    </source>
</evidence>
<dbReference type="PANTHER" id="PTHR47926:SF543">
    <property type="entry name" value="(WILD MALAYSIAN BANANA) HYPOTHETICAL PROTEIN"/>
    <property type="match status" value="1"/>
</dbReference>